<dbReference type="RefSeq" id="WP_155466545.1">
    <property type="nucleotide sequence ID" value="NZ_WNKY01000036.1"/>
</dbReference>
<organism evidence="1 2">
    <name type="scientific">Duganella radicis</name>
    <dbReference type="NCBI Taxonomy" id="551988"/>
    <lineage>
        <taxon>Bacteria</taxon>
        <taxon>Pseudomonadati</taxon>
        <taxon>Pseudomonadota</taxon>
        <taxon>Betaproteobacteria</taxon>
        <taxon>Burkholderiales</taxon>
        <taxon>Oxalobacteraceae</taxon>
        <taxon>Telluria group</taxon>
        <taxon>Duganella</taxon>
    </lineage>
</organism>
<dbReference type="InterPro" id="IPR029058">
    <property type="entry name" value="AB_hydrolase_fold"/>
</dbReference>
<evidence type="ECO:0000313" key="1">
    <source>
        <dbReference type="EMBL" id="MTV40553.1"/>
    </source>
</evidence>
<dbReference type="AlphaFoldDB" id="A0A6L6PNK5"/>
<dbReference type="OrthoDB" id="7015419at2"/>
<dbReference type="SUPFAM" id="SSF53474">
    <property type="entry name" value="alpha/beta-Hydrolases"/>
    <property type="match status" value="1"/>
</dbReference>
<dbReference type="EMBL" id="WNKY01000036">
    <property type="protein sequence ID" value="MTV40553.1"/>
    <property type="molecule type" value="Genomic_DNA"/>
</dbReference>
<accession>A0A6L6PNK5</accession>
<dbReference type="Gene3D" id="3.40.50.1820">
    <property type="entry name" value="alpha/beta hydrolase"/>
    <property type="match status" value="1"/>
</dbReference>
<reference evidence="1 2" key="1">
    <citation type="submission" date="2019-11" db="EMBL/GenBank/DDBJ databases">
        <title>Type strains purchased from KCTC, JCM and DSMZ.</title>
        <authorList>
            <person name="Lu H."/>
        </authorList>
    </citation>
    <scope>NUCLEOTIDE SEQUENCE [LARGE SCALE GENOMIC DNA]</scope>
    <source>
        <strain evidence="1 2">KCTC 22382</strain>
    </source>
</reference>
<protein>
    <recommendedName>
        <fullName evidence="3">Alpha/beta hydrolase</fullName>
    </recommendedName>
</protein>
<gene>
    <name evidence="1" type="ORF">GM676_23625</name>
</gene>
<sequence length="298" mass="32873">MSKISKILFFSLIILNLKNVMAEKMFFNPILTKNNLERSECEEKKGALWVNVDEKKSGCYFYYASFKEGKAAVIFIPGDVNPQITYPNLNPDVLIKSAFRTSQAINASFIYIARPGLMGSTGDFLKTYHTETEIVEINAVLDELKVRFGITKFALAAQSAGGLIATGILSRRSDIKCAVIASGLLSIVDFTKSGKLTAAGVKREMKKSYDPILNIDKLKQPVPPLYFLADPQDSVVPIKGQRQYYDAIRSKGIDATWVEINSADPEHHVLEARAIIGAGDCLADKSSGDIVNAVRKKR</sequence>
<evidence type="ECO:0000313" key="2">
    <source>
        <dbReference type="Proteomes" id="UP000475582"/>
    </source>
</evidence>
<name>A0A6L6PNK5_9BURK</name>
<dbReference type="Proteomes" id="UP000475582">
    <property type="component" value="Unassembled WGS sequence"/>
</dbReference>
<proteinExistence type="predicted"/>
<evidence type="ECO:0008006" key="3">
    <source>
        <dbReference type="Google" id="ProtNLM"/>
    </source>
</evidence>
<keyword evidence="2" id="KW-1185">Reference proteome</keyword>
<comment type="caution">
    <text evidence="1">The sequence shown here is derived from an EMBL/GenBank/DDBJ whole genome shotgun (WGS) entry which is preliminary data.</text>
</comment>